<comment type="caution">
    <text evidence="2">The sequence shown here is derived from an EMBL/GenBank/DDBJ whole genome shotgun (WGS) entry which is preliminary data.</text>
</comment>
<dbReference type="Proteomes" id="UP001374584">
    <property type="component" value="Unassembled WGS sequence"/>
</dbReference>
<accession>A0AAN9QCL0</accession>
<evidence type="ECO:0000256" key="1">
    <source>
        <dbReference type="SAM" id="MobiDB-lite"/>
    </source>
</evidence>
<feature type="region of interest" description="Disordered" evidence="1">
    <location>
        <begin position="221"/>
        <end position="244"/>
    </location>
</feature>
<dbReference type="AlphaFoldDB" id="A0AAN9QCL0"/>
<organism evidence="2 3">
    <name type="scientific">Phaseolus coccineus</name>
    <name type="common">Scarlet runner bean</name>
    <name type="synonym">Phaseolus multiflorus</name>
    <dbReference type="NCBI Taxonomy" id="3886"/>
    <lineage>
        <taxon>Eukaryota</taxon>
        <taxon>Viridiplantae</taxon>
        <taxon>Streptophyta</taxon>
        <taxon>Embryophyta</taxon>
        <taxon>Tracheophyta</taxon>
        <taxon>Spermatophyta</taxon>
        <taxon>Magnoliopsida</taxon>
        <taxon>eudicotyledons</taxon>
        <taxon>Gunneridae</taxon>
        <taxon>Pentapetalae</taxon>
        <taxon>rosids</taxon>
        <taxon>fabids</taxon>
        <taxon>Fabales</taxon>
        <taxon>Fabaceae</taxon>
        <taxon>Papilionoideae</taxon>
        <taxon>50 kb inversion clade</taxon>
        <taxon>NPAAA clade</taxon>
        <taxon>indigoferoid/millettioid clade</taxon>
        <taxon>Phaseoleae</taxon>
        <taxon>Phaseolus</taxon>
    </lineage>
</organism>
<reference evidence="2 3" key="1">
    <citation type="submission" date="2024-01" db="EMBL/GenBank/DDBJ databases">
        <title>The genomes of 5 underutilized Papilionoideae crops provide insights into root nodulation and disease resistanc.</title>
        <authorList>
            <person name="Jiang F."/>
        </authorList>
    </citation>
    <scope>NUCLEOTIDE SEQUENCE [LARGE SCALE GENOMIC DNA]</scope>
    <source>
        <strain evidence="2">JINMINGXINNONG_FW02</strain>
        <tissue evidence="2">Leaves</tissue>
    </source>
</reference>
<evidence type="ECO:0000313" key="3">
    <source>
        <dbReference type="Proteomes" id="UP001374584"/>
    </source>
</evidence>
<proteinExistence type="predicted"/>
<feature type="compositionally biased region" description="Basic and acidic residues" evidence="1">
    <location>
        <begin position="227"/>
        <end position="244"/>
    </location>
</feature>
<evidence type="ECO:0000313" key="2">
    <source>
        <dbReference type="EMBL" id="KAK7326268.1"/>
    </source>
</evidence>
<protein>
    <submittedName>
        <fullName evidence="2">Uncharacterized protein</fullName>
    </submittedName>
</protein>
<sequence length="793" mass="89428">MQFFSGEVFSEWVKEPFSAFRLSSQAVVPALASHESTRPFRNEVPNQKRSFFSTIHWNRVYLKREESLPTDSSPGPVVELDPRPTPIEIFPCAVQVNFALEGIPGSSELQPEELKSSQASSFMAIGLVRKKLAVALVLVRALEGATECANALGLTGALAISFVCLYLPAIGSVLCPCLSLYGSKGRMRLFRDVQSSVVDHYIIRGAARKHLSKNEGLLSRISPSKTSMDRSESPQRSENEEIDTKQWPVPSFHSYPWQVPDSLLTPKAGNTLLVRMNSYRSLTPTPLSSLRGCYTCPRPGRKLVVCRSRAFVRPPVSRSRLGDRIPNSMDEKKWNQYTRSIASTPLRCSQPGTRTRIEATKSYRNDRVRLGKERLSGEQATASKRLRRLVRGYANSKPSLIRARIGCSLINRSYLPFFFLTLPLRFEADGREGIYCILGCFLPITYSKTISFHQRVSMIFSYLLKQSITLSFLTLQPTPSIPFLQQYSLSPPYLDAYSSICFPVVMARIREKMLFILFFVFFLNGATRGKAQLSTLPQKGGRFLLSKNASSAIRAQQAAELCSKASFHSSKSSIWFEAPCSIRRESPQFFYFERKYTSVGGLRRRNAVARLKAGLLATLKEHREWSGPSEYRRDCLPEEDGTRKERKRERPIIQLREKQVAQSPHLGRRPLLILVRILDLSGLDLLEEGGITRVMPLFMPLGRRSDWALSIHSNWERGWRNFNQYLSGMAGGMLSKLSGKLALPLGLIFRISSRPARIPKVVDVGYGIALVGQFPYRLLVHRLCLGASNMLKF</sequence>
<keyword evidence="3" id="KW-1185">Reference proteome</keyword>
<gene>
    <name evidence="2" type="ORF">VNO80_33085</name>
</gene>
<name>A0AAN9QCL0_PHACN</name>
<dbReference type="EMBL" id="JAYMYR010000071">
    <property type="protein sequence ID" value="KAK7326268.1"/>
    <property type="molecule type" value="Genomic_DNA"/>
</dbReference>